<dbReference type="Pfam" id="PF08240">
    <property type="entry name" value="ADH_N"/>
    <property type="match status" value="1"/>
</dbReference>
<dbReference type="EC" id="1.1.1.251" evidence="6"/>
<dbReference type="SMART" id="SM00829">
    <property type="entry name" value="PKS_ER"/>
    <property type="match status" value="1"/>
</dbReference>
<organism evidence="6">
    <name type="scientific">uncultured Thermoleophilia bacterium</name>
    <dbReference type="NCBI Taxonomy" id="1497501"/>
    <lineage>
        <taxon>Bacteria</taxon>
        <taxon>Bacillati</taxon>
        <taxon>Actinomycetota</taxon>
        <taxon>Thermoleophilia</taxon>
        <taxon>environmental samples</taxon>
    </lineage>
</organism>
<feature type="domain" description="Enoyl reductase (ER)" evidence="5">
    <location>
        <begin position="10"/>
        <end position="338"/>
    </location>
</feature>
<keyword evidence="2 4" id="KW-0862">Zinc</keyword>
<reference evidence="6" key="1">
    <citation type="submission" date="2020-02" db="EMBL/GenBank/DDBJ databases">
        <authorList>
            <person name="Meier V. D."/>
        </authorList>
    </citation>
    <scope>NUCLEOTIDE SEQUENCE</scope>
    <source>
        <strain evidence="6">AVDCRST_MAG79</strain>
    </source>
</reference>
<dbReference type="EMBL" id="CADCWC010000009">
    <property type="protein sequence ID" value="CAA9518588.1"/>
    <property type="molecule type" value="Genomic_DNA"/>
</dbReference>
<dbReference type="Pfam" id="PF00107">
    <property type="entry name" value="ADH_zinc_N"/>
    <property type="match status" value="1"/>
</dbReference>
<dbReference type="InterPro" id="IPR050129">
    <property type="entry name" value="Zn_alcohol_dh"/>
</dbReference>
<evidence type="ECO:0000256" key="2">
    <source>
        <dbReference type="ARBA" id="ARBA00022833"/>
    </source>
</evidence>
<dbReference type="InterPro" id="IPR036291">
    <property type="entry name" value="NAD(P)-bd_dom_sf"/>
</dbReference>
<dbReference type="AlphaFoldDB" id="A0A6J4TB39"/>
<dbReference type="PROSITE" id="PS00059">
    <property type="entry name" value="ADH_ZINC"/>
    <property type="match status" value="1"/>
</dbReference>
<dbReference type="GO" id="GO:0008270">
    <property type="term" value="F:zinc ion binding"/>
    <property type="evidence" value="ECO:0007669"/>
    <property type="project" value="InterPro"/>
</dbReference>
<gene>
    <name evidence="6" type="ORF">AVDCRST_MAG79-60</name>
</gene>
<dbReference type="Gene3D" id="3.40.50.720">
    <property type="entry name" value="NAD(P)-binding Rossmann-like Domain"/>
    <property type="match status" value="1"/>
</dbReference>
<dbReference type="InterPro" id="IPR020843">
    <property type="entry name" value="ER"/>
</dbReference>
<sequence>MKAVVKTERGEGHVELRDVPTPELRPGWVVLDVRATGICGTDVHILHDEHPYWPPVVLGHEFTGRISRLGEGVDGWEVGTRVVCEPHQGSCNVCHLCRRGLHQLCASKRSPGWGIDGAMAPQVTMPAHLLHRVPDEVSDVAAAACEPTAIAVSAVERCRVEPGDTVLVFGPGPIGLLSAMVARACGAGEVVVVGRASSARRLEAARGLGLTVWDSGDVDVPTAAKELTRGRGVDLVLETSGSAQAIAQAVDSLRRRGRLCAIGVSGRPTLEVPWDRAMFAALDVSFSFSSSFTSWDAALQLMRSGGVQIEPLVTSFPLARWADAFRAVEERAVVKALLVPDGTADARAVES</sequence>
<dbReference type="PANTHER" id="PTHR43401:SF2">
    <property type="entry name" value="L-THREONINE 3-DEHYDROGENASE"/>
    <property type="match status" value="1"/>
</dbReference>
<comment type="cofactor">
    <cofactor evidence="4">
        <name>Zn(2+)</name>
        <dbReference type="ChEBI" id="CHEBI:29105"/>
    </cofactor>
</comment>
<dbReference type="SUPFAM" id="SSF50129">
    <property type="entry name" value="GroES-like"/>
    <property type="match status" value="1"/>
</dbReference>
<proteinExistence type="inferred from homology"/>
<dbReference type="GO" id="GO:0008868">
    <property type="term" value="F:galactitol-1-phosphate 5-dehydrogenase activity"/>
    <property type="evidence" value="ECO:0007669"/>
    <property type="project" value="UniProtKB-EC"/>
</dbReference>
<evidence type="ECO:0000256" key="4">
    <source>
        <dbReference type="RuleBase" id="RU361277"/>
    </source>
</evidence>
<comment type="similarity">
    <text evidence="4">Belongs to the zinc-containing alcohol dehydrogenase family.</text>
</comment>
<evidence type="ECO:0000313" key="6">
    <source>
        <dbReference type="EMBL" id="CAA9518588.1"/>
    </source>
</evidence>
<accession>A0A6J4TB39</accession>
<evidence type="ECO:0000256" key="3">
    <source>
        <dbReference type="ARBA" id="ARBA00023002"/>
    </source>
</evidence>
<evidence type="ECO:0000256" key="1">
    <source>
        <dbReference type="ARBA" id="ARBA00022723"/>
    </source>
</evidence>
<dbReference type="Gene3D" id="3.90.180.10">
    <property type="entry name" value="Medium-chain alcohol dehydrogenases, catalytic domain"/>
    <property type="match status" value="1"/>
</dbReference>
<dbReference type="InterPro" id="IPR011032">
    <property type="entry name" value="GroES-like_sf"/>
</dbReference>
<dbReference type="InterPro" id="IPR002328">
    <property type="entry name" value="ADH_Zn_CS"/>
</dbReference>
<keyword evidence="1 4" id="KW-0479">Metal-binding</keyword>
<protein>
    <submittedName>
        <fullName evidence="6">Galactitol-1-phosphate 5-dehydrogenase</fullName>
        <ecNumber evidence="6">1.1.1.251</ecNumber>
    </submittedName>
</protein>
<name>A0A6J4TB39_9ACTN</name>
<keyword evidence="3 6" id="KW-0560">Oxidoreductase</keyword>
<evidence type="ECO:0000259" key="5">
    <source>
        <dbReference type="SMART" id="SM00829"/>
    </source>
</evidence>
<dbReference type="SUPFAM" id="SSF51735">
    <property type="entry name" value="NAD(P)-binding Rossmann-fold domains"/>
    <property type="match status" value="1"/>
</dbReference>
<dbReference type="InterPro" id="IPR013149">
    <property type="entry name" value="ADH-like_C"/>
</dbReference>
<dbReference type="PANTHER" id="PTHR43401">
    <property type="entry name" value="L-THREONINE 3-DEHYDROGENASE"/>
    <property type="match status" value="1"/>
</dbReference>
<dbReference type="InterPro" id="IPR013154">
    <property type="entry name" value="ADH-like_N"/>
</dbReference>